<evidence type="ECO:0000256" key="3">
    <source>
        <dbReference type="ARBA" id="ARBA00005254"/>
    </source>
</evidence>
<sequence length="282" mass="30237">MAQKYQDIEVTTTGGIRWIKWNRPKSLNAFGGQLIPETAQALRDADADPNVVFTVLTGEGRFLSSGADVRQVGSRRTDAPAADAHVQAQKTFQVGGFSTSLELMRLLVDHKKVLIVAMNGPAVGAGAAWFIGVADLVFASDSAWLQIPFSSLGLVPEGGSAVTFAQSLGVRRATEVLMFGTKLDAATMEKWGLVNRVFPTANFHAAVGAYLEQQLNDNDPTSLLETKRLVTEPLRESRMQAAYRSVDALAEMFAKGIPVSRFVKKAAELAAKSAAKKGGAKI</sequence>
<comment type="pathway">
    <text evidence="2">Lipid metabolism.</text>
</comment>
<dbReference type="GO" id="GO:0006635">
    <property type="term" value="P:fatty acid beta-oxidation"/>
    <property type="evidence" value="ECO:0007669"/>
    <property type="project" value="TreeGrafter"/>
</dbReference>
<dbReference type="OrthoDB" id="448450at2759"/>
<evidence type="ECO:0000256" key="2">
    <source>
        <dbReference type="ARBA" id="ARBA00005189"/>
    </source>
</evidence>
<dbReference type="STRING" id="1344416.A0A139B0L4"/>
<dbReference type="GO" id="GO:0016853">
    <property type="term" value="F:isomerase activity"/>
    <property type="evidence" value="ECO:0007669"/>
    <property type="project" value="UniProtKB-KW"/>
</dbReference>
<comment type="subcellular location">
    <subcellularLocation>
        <location evidence="1">Peroxisome</location>
    </subcellularLocation>
</comment>
<gene>
    <name evidence="6" type="ORF">M427DRAFT_27022</name>
</gene>
<dbReference type="PANTHER" id="PTHR43684:SF3">
    <property type="entry name" value="PEROXISOMAL D3,D2-ENOYL-COA ISOMERASE"/>
    <property type="match status" value="1"/>
</dbReference>
<dbReference type="EMBL" id="KQ965731">
    <property type="protein sequence ID" value="KXS22480.1"/>
    <property type="molecule type" value="Genomic_DNA"/>
</dbReference>
<reference evidence="6 7" key="1">
    <citation type="journal article" date="2015" name="Genome Biol. Evol.">
        <title>Phylogenomic analyses indicate that early fungi evolved digesting cell walls of algal ancestors of land plants.</title>
        <authorList>
            <person name="Chang Y."/>
            <person name="Wang S."/>
            <person name="Sekimoto S."/>
            <person name="Aerts A.L."/>
            <person name="Choi C."/>
            <person name="Clum A."/>
            <person name="LaButti K.M."/>
            <person name="Lindquist E.A."/>
            <person name="Yee Ngan C."/>
            <person name="Ohm R.A."/>
            <person name="Salamov A.A."/>
            <person name="Grigoriev I.V."/>
            <person name="Spatafora J.W."/>
            <person name="Berbee M.L."/>
        </authorList>
    </citation>
    <scope>NUCLEOTIDE SEQUENCE [LARGE SCALE GENOMIC DNA]</scope>
    <source>
        <strain evidence="6 7">JEL478</strain>
    </source>
</reference>
<evidence type="ECO:0000313" key="6">
    <source>
        <dbReference type="EMBL" id="KXS22480.1"/>
    </source>
</evidence>
<dbReference type="FunFam" id="3.90.226.10:FF:000048">
    <property type="entry name" value="3,2-trans-enoyl-CoA isomerase"/>
    <property type="match status" value="1"/>
</dbReference>
<dbReference type="Proteomes" id="UP000070544">
    <property type="component" value="Unassembled WGS sequence"/>
</dbReference>
<organism evidence="6 7">
    <name type="scientific">Gonapodya prolifera (strain JEL478)</name>
    <name type="common">Monoblepharis prolifera</name>
    <dbReference type="NCBI Taxonomy" id="1344416"/>
    <lineage>
        <taxon>Eukaryota</taxon>
        <taxon>Fungi</taxon>
        <taxon>Fungi incertae sedis</taxon>
        <taxon>Chytridiomycota</taxon>
        <taxon>Chytridiomycota incertae sedis</taxon>
        <taxon>Monoblepharidomycetes</taxon>
        <taxon>Monoblepharidales</taxon>
        <taxon>Gonapodyaceae</taxon>
        <taxon>Gonapodya</taxon>
    </lineage>
</organism>
<dbReference type="CDD" id="cd06558">
    <property type="entry name" value="crotonase-like"/>
    <property type="match status" value="1"/>
</dbReference>
<protein>
    <submittedName>
        <fullName evidence="6">ClpP/crotonase</fullName>
    </submittedName>
</protein>
<dbReference type="InterPro" id="IPR001753">
    <property type="entry name" value="Enoyl-CoA_hydra/iso"/>
</dbReference>
<dbReference type="SUPFAM" id="SSF52096">
    <property type="entry name" value="ClpP/crotonase"/>
    <property type="match status" value="1"/>
</dbReference>
<evidence type="ECO:0000256" key="4">
    <source>
        <dbReference type="ARBA" id="ARBA00023140"/>
    </source>
</evidence>
<keyword evidence="5" id="KW-0413">Isomerase</keyword>
<proteinExistence type="inferred from homology"/>
<evidence type="ECO:0000256" key="5">
    <source>
        <dbReference type="ARBA" id="ARBA00023235"/>
    </source>
</evidence>
<dbReference type="Pfam" id="PF00378">
    <property type="entry name" value="ECH_1"/>
    <property type="match status" value="1"/>
</dbReference>
<dbReference type="InterPro" id="IPR051053">
    <property type="entry name" value="ECH/Chromodomain_protein"/>
</dbReference>
<dbReference type="OMA" id="WFPGVAD"/>
<dbReference type="InterPro" id="IPR029045">
    <property type="entry name" value="ClpP/crotonase-like_dom_sf"/>
</dbReference>
<keyword evidence="7" id="KW-1185">Reference proteome</keyword>
<dbReference type="GO" id="GO:0005782">
    <property type="term" value="C:peroxisomal matrix"/>
    <property type="evidence" value="ECO:0007669"/>
    <property type="project" value="TreeGrafter"/>
</dbReference>
<dbReference type="Gene3D" id="3.90.226.10">
    <property type="entry name" value="2-enoyl-CoA Hydratase, Chain A, domain 1"/>
    <property type="match status" value="1"/>
</dbReference>
<name>A0A139B0L4_GONPJ</name>
<comment type="similarity">
    <text evidence="3">Belongs to the enoyl-CoA hydratase/isomerase family.</text>
</comment>
<keyword evidence="4" id="KW-0576">Peroxisome</keyword>
<accession>A0A139B0L4</accession>
<dbReference type="PANTHER" id="PTHR43684">
    <property type="match status" value="1"/>
</dbReference>
<evidence type="ECO:0000256" key="1">
    <source>
        <dbReference type="ARBA" id="ARBA00004275"/>
    </source>
</evidence>
<evidence type="ECO:0000313" key="7">
    <source>
        <dbReference type="Proteomes" id="UP000070544"/>
    </source>
</evidence>
<dbReference type="AlphaFoldDB" id="A0A139B0L4"/>